<evidence type="ECO:0000256" key="2">
    <source>
        <dbReference type="SAM" id="Phobius"/>
    </source>
</evidence>
<reference evidence="3 4" key="1">
    <citation type="journal article" date="2014" name="Proc. Natl. Acad. Sci. U.S.A.">
        <title>Trajectory and genomic determinants of fungal-pathogen speciation and host adaptation.</title>
        <authorList>
            <person name="Hu X."/>
            <person name="Xiao G."/>
            <person name="Zheng P."/>
            <person name="Shang Y."/>
            <person name="Su Y."/>
            <person name="Zhang X."/>
            <person name="Liu X."/>
            <person name="Zhan S."/>
            <person name="St Leger R.J."/>
            <person name="Wang C."/>
        </authorList>
    </citation>
    <scope>NUCLEOTIDE SEQUENCE [LARGE SCALE GENOMIC DNA]</scope>
    <source>
        <strain evidence="3 4">ARSEF 977</strain>
    </source>
</reference>
<comment type="caution">
    <text evidence="3">The sequence shown here is derived from an EMBL/GenBank/DDBJ whole genome shotgun (WGS) entry which is preliminary data.</text>
</comment>
<keyword evidence="2" id="KW-0812">Transmembrane</keyword>
<protein>
    <submittedName>
        <fullName evidence="3">Uncharacterized protein</fullName>
    </submittedName>
</protein>
<dbReference type="PANTHER" id="PTHR35394">
    <property type="entry name" value="DUF3176 DOMAIN-CONTAINING PROTEIN"/>
    <property type="match status" value="1"/>
</dbReference>
<feature type="region of interest" description="Disordered" evidence="1">
    <location>
        <begin position="414"/>
        <end position="439"/>
    </location>
</feature>
<dbReference type="OrthoDB" id="4866486at2759"/>
<dbReference type="HOGENOM" id="CLU_015092_1_2_1"/>
<dbReference type="EMBL" id="AZNH01000094">
    <property type="protein sequence ID" value="KID82277.1"/>
    <property type="molecule type" value="Genomic_DNA"/>
</dbReference>
<dbReference type="Pfam" id="PF11374">
    <property type="entry name" value="DUF3176"/>
    <property type="match status" value="1"/>
</dbReference>
<dbReference type="Proteomes" id="UP000031192">
    <property type="component" value="Unassembled WGS sequence"/>
</dbReference>
<evidence type="ECO:0000256" key="1">
    <source>
        <dbReference type="SAM" id="MobiDB-lite"/>
    </source>
</evidence>
<gene>
    <name evidence="3" type="ORF">MGU_10386</name>
</gene>
<dbReference type="PANTHER" id="PTHR35394:SF5">
    <property type="entry name" value="DUF3176 DOMAIN-CONTAINING PROTEIN"/>
    <property type="match status" value="1"/>
</dbReference>
<feature type="compositionally biased region" description="Low complexity" evidence="1">
    <location>
        <begin position="1"/>
        <end position="13"/>
    </location>
</feature>
<keyword evidence="4" id="KW-1185">Reference proteome</keyword>
<feature type="transmembrane region" description="Helical" evidence="2">
    <location>
        <begin position="56"/>
        <end position="76"/>
    </location>
</feature>
<dbReference type="AlphaFoldDB" id="A0A0B4GR83"/>
<proteinExistence type="predicted"/>
<accession>A0A0B4GR83</accession>
<organism evidence="3 4">
    <name type="scientific">Metarhizium guizhouense (strain ARSEF 977)</name>
    <dbReference type="NCBI Taxonomy" id="1276136"/>
    <lineage>
        <taxon>Eukaryota</taxon>
        <taxon>Fungi</taxon>
        <taxon>Dikarya</taxon>
        <taxon>Ascomycota</taxon>
        <taxon>Pezizomycotina</taxon>
        <taxon>Sordariomycetes</taxon>
        <taxon>Hypocreomycetidae</taxon>
        <taxon>Hypocreales</taxon>
        <taxon>Clavicipitaceae</taxon>
        <taxon>Metarhizium</taxon>
    </lineage>
</organism>
<name>A0A0B4GR83_METGA</name>
<feature type="region of interest" description="Disordered" evidence="1">
    <location>
        <begin position="1"/>
        <end position="28"/>
    </location>
</feature>
<keyword evidence="2" id="KW-0472">Membrane</keyword>
<dbReference type="InterPro" id="IPR021514">
    <property type="entry name" value="DUF3176"/>
</dbReference>
<evidence type="ECO:0000313" key="4">
    <source>
        <dbReference type="Proteomes" id="UP000031192"/>
    </source>
</evidence>
<keyword evidence="2" id="KW-1133">Transmembrane helix</keyword>
<evidence type="ECO:0000313" key="3">
    <source>
        <dbReference type="EMBL" id="KID82277.1"/>
    </source>
</evidence>
<sequence length="455" mass="49982">MSTESETASNTSTRDNNEQYAAVSAEDGDECTASAKQVDSSQPRAANQFALWKWEILSLIISIASFLAIVIILSACKDSLLWDWKMPLSINATVSILSALFKGSLALPVTEGISQLKWIWFFKKRHSLADLDLFDKASRGVWGSILMLCRQFTRGPKPHLASFGALLALTTLAVDPFSQASVSLKPCEHVTGHVASIPRTNNYTRNIARTGTHPNAPDAGMQLAIYRGILEPPDNSSVSIPVDCLTGNCTFPADRGARDTSLAMCAYARDVSDYIDGGMVDGRRNFSLGPGLFLWGYLNTTSTQVDGPLTRATTVDDGQGPWNRTSMRYPRGSNCTFDTCSDSGDMVPAAVIMSFWPWVRTFAANFTRGQCHEEVLGEQRLHWVFGRVGYQLAVNETLSNDSWKECHGLNNNTDANIVPVYPPPPKYDSTDDDNDDYSSPGDLSWHTQECVFGFV</sequence>